<name>A0A1H8HWS3_9SPHN</name>
<evidence type="ECO:0000313" key="3">
    <source>
        <dbReference type="Proteomes" id="UP000199206"/>
    </source>
</evidence>
<keyword evidence="1" id="KW-1133">Transmembrane helix</keyword>
<accession>A0A1H8HWS3</accession>
<reference evidence="3" key="1">
    <citation type="submission" date="2016-10" db="EMBL/GenBank/DDBJ databases">
        <authorList>
            <person name="Varghese N."/>
            <person name="Submissions S."/>
        </authorList>
    </citation>
    <scope>NUCLEOTIDE SEQUENCE [LARGE SCALE GENOMIC DNA]</scope>
    <source>
        <strain evidence="3">S6-262</strain>
    </source>
</reference>
<dbReference type="RefSeq" id="WP_093666656.1">
    <property type="nucleotide sequence ID" value="NZ_FOCF01000009.1"/>
</dbReference>
<keyword evidence="3" id="KW-1185">Reference proteome</keyword>
<dbReference type="AlphaFoldDB" id="A0A1H8HWS3"/>
<feature type="transmembrane region" description="Helical" evidence="1">
    <location>
        <begin position="72"/>
        <end position="94"/>
    </location>
</feature>
<dbReference type="STRING" id="1166340.SAMN05192583_3129"/>
<organism evidence="2 3">
    <name type="scientific">Sphingomonas gellani</name>
    <dbReference type="NCBI Taxonomy" id="1166340"/>
    <lineage>
        <taxon>Bacteria</taxon>
        <taxon>Pseudomonadati</taxon>
        <taxon>Pseudomonadota</taxon>
        <taxon>Alphaproteobacteria</taxon>
        <taxon>Sphingomonadales</taxon>
        <taxon>Sphingomonadaceae</taxon>
        <taxon>Sphingomonas</taxon>
    </lineage>
</organism>
<dbReference type="EMBL" id="FOCF01000009">
    <property type="protein sequence ID" value="SEN60552.1"/>
    <property type="molecule type" value="Genomic_DNA"/>
</dbReference>
<keyword evidence="1" id="KW-0472">Membrane</keyword>
<evidence type="ECO:0000313" key="2">
    <source>
        <dbReference type="EMBL" id="SEN60552.1"/>
    </source>
</evidence>
<sequence length="95" mass="10114">MASASISRLVTEGRITVPSPKPVRSAERLSIAELPRAGHSPAIDLQRRLGEAALRGFYPAEPTRQGVHSKSYMIAGSVALVSWALIFSMGAQLIG</sequence>
<evidence type="ECO:0000256" key="1">
    <source>
        <dbReference type="SAM" id="Phobius"/>
    </source>
</evidence>
<proteinExistence type="predicted"/>
<keyword evidence="1" id="KW-0812">Transmembrane</keyword>
<dbReference type="Proteomes" id="UP000199206">
    <property type="component" value="Unassembled WGS sequence"/>
</dbReference>
<gene>
    <name evidence="2" type="ORF">SAMN05192583_3129</name>
</gene>
<protein>
    <submittedName>
        <fullName evidence="2">Uncharacterized protein</fullName>
    </submittedName>
</protein>